<accession>A0AAV9XF34</accession>
<dbReference type="EMBL" id="JAVHJO010000004">
    <property type="protein sequence ID" value="KAK6540725.1"/>
    <property type="molecule type" value="Genomic_DNA"/>
</dbReference>
<gene>
    <name evidence="2" type="ORF">TWF694_008116</name>
</gene>
<evidence type="ECO:0008006" key="4">
    <source>
        <dbReference type="Google" id="ProtNLM"/>
    </source>
</evidence>
<keyword evidence="1" id="KW-0732">Signal</keyword>
<comment type="caution">
    <text evidence="2">The sequence shown here is derived from an EMBL/GenBank/DDBJ whole genome shotgun (WGS) entry which is preliminary data.</text>
</comment>
<dbReference type="PANTHER" id="PTHR39603:SF1">
    <property type="entry name" value="CYANOVIRIN-N DOMAIN-CONTAINING PROTEIN"/>
    <property type="match status" value="1"/>
</dbReference>
<feature type="signal peptide" evidence="1">
    <location>
        <begin position="1"/>
        <end position="18"/>
    </location>
</feature>
<dbReference type="Proteomes" id="UP001365542">
    <property type="component" value="Unassembled WGS sequence"/>
</dbReference>
<dbReference type="PANTHER" id="PTHR39603">
    <property type="entry name" value="CYANOVIRIN-N DOMAIN-CONTAINING PROTEIN"/>
    <property type="match status" value="1"/>
</dbReference>
<organism evidence="2 3">
    <name type="scientific">Orbilia ellipsospora</name>
    <dbReference type="NCBI Taxonomy" id="2528407"/>
    <lineage>
        <taxon>Eukaryota</taxon>
        <taxon>Fungi</taxon>
        <taxon>Dikarya</taxon>
        <taxon>Ascomycota</taxon>
        <taxon>Pezizomycotina</taxon>
        <taxon>Orbiliomycetes</taxon>
        <taxon>Orbiliales</taxon>
        <taxon>Orbiliaceae</taxon>
        <taxon>Orbilia</taxon>
    </lineage>
</organism>
<keyword evidence="3" id="KW-1185">Reference proteome</keyword>
<reference evidence="2 3" key="1">
    <citation type="submission" date="2019-10" db="EMBL/GenBank/DDBJ databases">
        <authorList>
            <person name="Palmer J.M."/>
        </authorList>
    </citation>
    <scope>NUCLEOTIDE SEQUENCE [LARGE SCALE GENOMIC DNA]</scope>
    <source>
        <strain evidence="2 3">TWF694</strain>
    </source>
</reference>
<name>A0AAV9XF34_9PEZI</name>
<proteinExistence type="predicted"/>
<sequence>MVKLSAIFLTATAALVAAAPTTTNIFQDKHIFKRDVNCRDDLGAGALASVPDSVACINYLAGLGNQPCVASVSGTVFCRRGQTQITGISILGQGQTATSSCNDVARGAGQIMDKCTRGDGTVRGANAAWGNGNLIVDIRRVP</sequence>
<protein>
    <recommendedName>
        <fullName evidence="4">Cyanovirin-N domain-containing protein</fullName>
    </recommendedName>
</protein>
<feature type="chain" id="PRO_5043821793" description="Cyanovirin-N domain-containing protein" evidence="1">
    <location>
        <begin position="19"/>
        <end position="142"/>
    </location>
</feature>
<evidence type="ECO:0000313" key="3">
    <source>
        <dbReference type="Proteomes" id="UP001365542"/>
    </source>
</evidence>
<evidence type="ECO:0000313" key="2">
    <source>
        <dbReference type="EMBL" id="KAK6540725.1"/>
    </source>
</evidence>
<evidence type="ECO:0000256" key="1">
    <source>
        <dbReference type="SAM" id="SignalP"/>
    </source>
</evidence>
<dbReference type="AlphaFoldDB" id="A0AAV9XF34"/>